<feature type="compositionally biased region" description="Low complexity" evidence="10">
    <location>
        <begin position="32"/>
        <end position="54"/>
    </location>
</feature>
<evidence type="ECO:0000256" key="6">
    <source>
        <dbReference type="ARBA" id="ARBA00023065"/>
    </source>
</evidence>
<dbReference type="GO" id="GO:0045259">
    <property type="term" value="C:proton-transporting ATP synthase complex"/>
    <property type="evidence" value="ECO:0007669"/>
    <property type="project" value="UniProtKB-KW"/>
</dbReference>
<evidence type="ECO:0000313" key="11">
    <source>
        <dbReference type="EMBL" id="KAJ2895647.1"/>
    </source>
</evidence>
<name>A0AAD5RJ23_9PEZI</name>
<keyword evidence="12" id="KW-1185">Reference proteome</keyword>
<evidence type="ECO:0000256" key="3">
    <source>
        <dbReference type="ARBA" id="ARBA00022448"/>
    </source>
</evidence>
<dbReference type="EMBL" id="JAKWBI020000386">
    <property type="protein sequence ID" value="KAJ2895647.1"/>
    <property type="molecule type" value="Genomic_DNA"/>
</dbReference>
<comment type="subcellular location">
    <subcellularLocation>
        <location evidence="1">Mitochondrion membrane</location>
    </subcellularLocation>
</comment>
<evidence type="ECO:0000256" key="4">
    <source>
        <dbReference type="ARBA" id="ARBA00022547"/>
    </source>
</evidence>
<dbReference type="Proteomes" id="UP001201980">
    <property type="component" value="Unassembled WGS sequence"/>
</dbReference>
<evidence type="ECO:0000256" key="5">
    <source>
        <dbReference type="ARBA" id="ARBA00022781"/>
    </source>
</evidence>
<gene>
    <name evidence="11" type="ORF">MKZ38_006286</name>
</gene>
<keyword evidence="6" id="KW-0406">Ion transport</keyword>
<dbReference type="GO" id="GO:0015986">
    <property type="term" value="P:proton motive force-driven ATP synthesis"/>
    <property type="evidence" value="ECO:0007669"/>
    <property type="project" value="InterPro"/>
</dbReference>
<evidence type="ECO:0000256" key="10">
    <source>
        <dbReference type="SAM" id="MobiDB-lite"/>
    </source>
</evidence>
<dbReference type="InterPro" id="IPR006808">
    <property type="entry name" value="ATP_synth_F0_gsu_mt"/>
</dbReference>
<evidence type="ECO:0000256" key="8">
    <source>
        <dbReference type="ARBA" id="ARBA00023136"/>
    </source>
</evidence>
<protein>
    <submittedName>
        <fullName evidence="11">Uncharacterized protein</fullName>
    </submittedName>
</protein>
<keyword evidence="8" id="KW-0472">Membrane</keyword>
<comment type="caution">
    <text evidence="11">The sequence shown here is derived from an EMBL/GenBank/DDBJ whole genome shotgun (WGS) entry which is preliminary data.</text>
</comment>
<dbReference type="Pfam" id="PF04718">
    <property type="entry name" value="ATP-synt_G"/>
    <property type="match status" value="1"/>
</dbReference>
<evidence type="ECO:0000256" key="1">
    <source>
        <dbReference type="ARBA" id="ARBA00004325"/>
    </source>
</evidence>
<comment type="similarity">
    <text evidence="2">Belongs to the ATPase g subunit family.</text>
</comment>
<evidence type="ECO:0000256" key="2">
    <source>
        <dbReference type="ARBA" id="ARBA00005699"/>
    </source>
</evidence>
<keyword evidence="5" id="KW-0375">Hydrogen ion transport</keyword>
<feature type="region of interest" description="Disordered" evidence="10">
    <location>
        <begin position="29"/>
        <end position="54"/>
    </location>
</feature>
<accession>A0AAD5RJ23</accession>
<keyword evidence="4" id="KW-0138">CF(0)</keyword>
<evidence type="ECO:0000256" key="7">
    <source>
        <dbReference type="ARBA" id="ARBA00023128"/>
    </source>
</evidence>
<dbReference type="GO" id="GO:0015078">
    <property type="term" value="F:proton transmembrane transporter activity"/>
    <property type="evidence" value="ECO:0007669"/>
    <property type="project" value="InterPro"/>
</dbReference>
<keyword evidence="3" id="KW-0813">Transport</keyword>
<organism evidence="11 12">
    <name type="scientific">Zalerion maritima</name>
    <dbReference type="NCBI Taxonomy" id="339359"/>
    <lineage>
        <taxon>Eukaryota</taxon>
        <taxon>Fungi</taxon>
        <taxon>Dikarya</taxon>
        <taxon>Ascomycota</taxon>
        <taxon>Pezizomycotina</taxon>
        <taxon>Sordariomycetes</taxon>
        <taxon>Lulworthiomycetidae</taxon>
        <taxon>Lulworthiales</taxon>
        <taxon>Lulworthiaceae</taxon>
        <taxon>Zalerion</taxon>
    </lineage>
</organism>
<evidence type="ECO:0000256" key="9">
    <source>
        <dbReference type="ARBA" id="ARBA00023310"/>
    </source>
</evidence>
<keyword evidence="9" id="KW-0066">ATP synthesis</keyword>
<evidence type="ECO:0000313" key="12">
    <source>
        <dbReference type="Proteomes" id="UP001201980"/>
    </source>
</evidence>
<dbReference type="GO" id="GO:0031966">
    <property type="term" value="C:mitochondrial membrane"/>
    <property type="evidence" value="ECO:0007669"/>
    <property type="project" value="UniProtKB-SubCell"/>
</dbReference>
<dbReference type="AlphaFoldDB" id="A0AAD5RJ23"/>
<reference evidence="11" key="1">
    <citation type="submission" date="2022-07" db="EMBL/GenBank/DDBJ databases">
        <title>Draft genome sequence of Zalerion maritima ATCC 34329, a (micro)plastics degrading marine fungus.</title>
        <authorList>
            <person name="Paco A."/>
            <person name="Goncalves M.F.M."/>
            <person name="Rocha-Santos T.A.P."/>
            <person name="Alves A."/>
        </authorList>
    </citation>
    <scope>NUCLEOTIDE SEQUENCE</scope>
    <source>
        <strain evidence="11">ATCC 34329</strain>
    </source>
</reference>
<proteinExistence type="inferred from homology"/>
<sequence>MSFAASSSRLVLRRSAPARLTVPRVRFESTNTASKATESAKGAAETAKSAAGSAKATTETAAQKAADIQKQAAAGLAKATEYSKQAAAGLAKAGASAQAMTKQLSKQGGAAGRVATLVDKQIPFVVYWSRVVMETAKLIFQAQKMSPPPISAFQAYVDAVMSRLKNPGDLMKSTQQIVVSARNLSSAQIVSGSVIAAECLGFFTVGEMIGRFKIIGYRGKTESHH</sequence>
<keyword evidence="7" id="KW-0496">Mitochondrion</keyword>